<organism evidence="2 3">
    <name type="scientific">Priapulus caudatus</name>
    <name type="common">Priapulid worm</name>
    <dbReference type="NCBI Taxonomy" id="37621"/>
    <lineage>
        <taxon>Eukaryota</taxon>
        <taxon>Metazoa</taxon>
        <taxon>Ecdysozoa</taxon>
        <taxon>Scalidophora</taxon>
        <taxon>Priapulida</taxon>
        <taxon>Priapulimorpha</taxon>
        <taxon>Priapulimorphida</taxon>
        <taxon>Priapulidae</taxon>
        <taxon>Priapulus</taxon>
    </lineage>
</organism>
<comment type="similarity">
    <text evidence="1">Belongs to the LTN1 family.</text>
</comment>
<reference evidence="3" key="1">
    <citation type="submission" date="2025-08" db="UniProtKB">
        <authorList>
            <consortium name="RefSeq"/>
        </authorList>
    </citation>
    <scope>IDENTIFICATION</scope>
</reference>
<dbReference type="InterPro" id="IPR039795">
    <property type="entry name" value="LTN1/Rkr1"/>
</dbReference>
<evidence type="ECO:0000313" key="3">
    <source>
        <dbReference type="RefSeq" id="XP_014677566.1"/>
    </source>
</evidence>
<sequence>MDRLSGGALSLPVFHTLRSLVDLLPPVAAERALAALAPPGRAAADRVGALAVLTGAATCGGLDAAAAHAVVGVLTSWREEEDVYLYSRSLAEAGYADVALNCEAARFLAAAVRRCHGDASSLIDAAQWDFVLCSAVAWMQSCVESHLATEFASQHLATCVAELVSEVATRVDGVASEVATRVDGVASEVATRVGGVASEVATQVDGVASEVATPVCDLPADLAVEWREFFAEGVFTLLLPAFLNLAESSSGGASVVVALTLQAMSRAAAATPGELVLRHALPPRLLADDDSGLHDDMQTLLNHCCPLLASPHTCVQRAAFRLLSA</sequence>
<keyword evidence="1" id="KW-0479">Metal-binding</keyword>
<dbReference type="EC" id="2.3.2.27" evidence="1"/>
<keyword evidence="1" id="KW-0833">Ubl conjugation pathway</keyword>
<dbReference type="PANTHER" id="PTHR12389:SF0">
    <property type="entry name" value="E3 UBIQUITIN-PROTEIN LIGASE LISTERIN"/>
    <property type="match status" value="1"/>
</dbReference>
<comment type="pathway">
    <text evidence="1">Protein modification; protein ubiquitination.</text>
</comment>
<keyword evidence="2" id="KW-1185">Reference proteome</keyword>
<dbReference type="RefSeq" id="XP_014677566.1">
    <property type="nucleotide sequence ID" value="XM_014822080.1"/>
</dbReference>
<name>A0ABM1EZE5_PRICU</name>
<comment type="subunit">
    <text evidence="1">Component of the ribosome quality control complex (RQC).</text>
</comment>
<keyword evidence="1" id="KW-0862">Zinc</keyword>
<protein>
    <recommendedName>
        <fullName evidence="1">E3 ubiquitin-protein ligase listerin</fullName>
        <ecNumber evidence="1">2.3.2.27</ecNumber>
    </recommendedName>
    <alternativeName>
        <fullName evidence="1">RING-type E3 ubiquitin transferase listerin</fullName>
    </alternativeName>
</protein>
<comment type="catalytic activity">
    <reaction evidence="1">
        <text>S-ubiquitinyl-[E2 ubiquitin-conjugating enzyme]-L-cysteine + [acceptor protein]-L-lysine = [E2 ubiquitin-conjugating enzyme]-L-cysteine + N(6)-ubiquitinyl-[acceptor protein]-L-lysine.</text>
        <dbReference type="EC" id="2.3.2.27"/>
    </reaction>
</comment>
<evidence type="ECO:0000313" key="2">
    <source>
        <dbReference type="Proteomes" id="UP000695022"/>
    </source>
</evidence>
<dbReference type="PANTHER" id="PTHR12389">
    <property type="entry name" value="ZINC FINGER PROTEIN 294"/>
    <property type="match status" value="1"/>
</dbReference>
<keyword evidence="1" id="KW-0808">Transferase</keyword>
<dbReference type="GeneID" id="106817415"/>
<evidence type="ECO:0000256" key="1">
    <source>
        <dbReference type="RuleBase" id="RU367090"/>
    </source>
</evidence>
<proteinExistence type="inferred from homology"/>
<dbReference type="Proteomes" id="UP000695022">
    <property type="component" value="Unplaced"/>
</dbReference>
<keyword evidence="1" id="KW-0863">Zinc-finger</keyword>
<gene>
    <name evidence="3" type="primary">LOC106817415</name>
</gene>
<comment type="function">
    <text evidence="1">E3 ubiquitin-protein ligase. Component of the ribosome quality control complex (RQC), a ribosome-associated complex that mediates ubiquitination and extraction of incompletely synthesized nascent chains for proteasomal degradation.</text>
</comment>
<accession>A0ABM1EZE5</accession>